<reference evidence="3" key="2">
    <citation type="submission" date="2025-09" db="UniProtKB">
        <authorList>
            <consortium name="Ensembl"/>
        </authorList>
    </citation>
    <scope>IDENTIFICATION</scope>
</reference>
<keyword evidence="2" id="KW-0812">Transmembrane</keyword>
<dbReference type="Proteomes" id="UP000694406">
    <property type="component" value="Unplaced"/>
</dbReference>
<dbReference type="GeneTree" id="ENSGT01030000235062"/>
<keyword evidence="2" id="KW-1133">Transmembrane helix</keyword>
<evidence type="ECO:0000256" key="1">
    <source>
        <dbReference type="SAM" id="MobiDB-lite"/>
    </source>
</evidence>
<organism evidence="3 4">
    <name type="scientific">Laticauda laticaudata</name>
    <name type="common">Blue-ringed sea krait</name>
    <name type="synonym">Blue-lipped sea krait</name>
    <dbReference type="NCBI Taxonomy" id="8630"/>
    <lineage>
        <taxon>Eukaryota</taxon>
        <taxon>Metazoa</taxon>
        <taxon>Chordata</taxon>
        <taxon>Craniata</taxon>
        <taxon>Vertebrata</taxon>
        <taxon>Euteleostomi</taxon>
        <taxon>Lepidosauria</taxon>
        <taxon>Squamata</taxon>
        <taxon>Bifurcata</taxon>
        <taxon>Unidentata</taxon>
        <taxon>Episquamata</taxon>
        <taxon>Toxicofera</taxon>
        <taxon>Serpentes</taxon>
        <taxon>Colubroidea</taxon>
        <taxon>Elapidae</taxon>
        <taxon>Laticaudinae</taxon>
        <taxon>Laticauda</taxon>
    </lineage>
</organism>
<reference evidence="3" key="1">
    <citation type="submission" date="2025-08" db="UniProtKB">
        <authorList>
            <consortium name="Ensembl"/>
        </authorList>
    </citation>
    <scope>IDENTIFICATION</scope>
</reference>
<proteinExistence type="predicted"/>
<evidence type="ECO:0000256" key="2">
    <source>
        <dbReference type="SAM" id="Phobius"/>
    </source>
</evidence>
<evidence type="ECO:0000313" key="4">
    <source>
        <dbReference type="Proteomes" id="UP000694406"/>
    </source>
</evidence>
<dbReference type="Ensembl" id="ENSLLTT00000008083.1">
    <property type="protein sequence ID" value="ENSLLTP00000007795.1"/>
    <property type="gene ID" value="ENSLLTG00000005909.1"/>
</dbReference>
<accession>A0A8C5RUN3</accession>
<feature type="region of interest" description="Disordered" evidence="1">
    <location>
        <begin position="77"/>
        <end position="107"/>
    </location>
</feature>
<keyword evidence="2" id="KW-0472">Membrane</keyword>
<sequence>MHIILHYIILLYYIIVLYIYNIKLSNSLSSRTYNLICCWNELTELHHRPEFSLVTIHIPVPHSSENNKLCSLYSFRNTSTSPHKPEESSRDRNELMTSVNFGTPERRKGSLADVVDTLKQKKLEEMTRTEQEGMYVCVCV</sequence>
<feature type="compositionally biased region" description="Basic and acidic residues" evidence="1">
    <location>
        <begin position="83"/>
        <end position="94"/>
    </location>
</feature>
<name>A0A8C5RUN3_LATLA</name>
<protein>
    <submittedName>
        <fullName evidence="3">Uncharacterized protein</fullName>
    </submittedName>
</protein>
<keyword evidence="4" id="KW-1185">Reference proteome</keyword>
<dbReference type="AlphaFoldDB" id="A0A8C5RUN3"/>
<feature type="transmembrane region" description="Helical" evidence="2">
    <location>
        <begin position="6"/>
        <end position="22"/>
    </location>
</feature>
<evidence type="ECO:0000313" key="3">
    <source>
        <dbReference type="Ensembl" id="ENSLLTP00000007795.1"/>
    </source>
</evidence>